<name>A0A4U1BP91_9GAMM</name>
<dbReference type="EMBL" id="SWCJ01000009">
    <property type="protein sequence ID" value="TKB54219.1"/>
    <property type="molecule type" value="Genomic_DNA"/>
</dbReference>
<comment type="caution">
    <text evidence="4">The sequence shown here is derived from an EMBL/GenBank/DDBJ whole genome shotgun (WGS) entry which is preliminary data.</text>
</comment>
<keyword evidence="1 2" id="KW-0732">Signal</keyword>
<dbReference type="PANTHER" id="PTHR30535">
    <property type="entry name" value="VITAMIN B12-BINDING PROTEIN"/>
    <property type="match status" value="1"/>
</dbReference>
<organism evidence="4 5">
    <name type="scientific">Ferrimonas aestuarii</name>
    <dbReference type="NCBI Taxonomy" id="2569539"/>
    <lineage>
        <taxon>Bacteria</taxon>
        <taxon>Pseudomonadati</taxon>
        <taxon>Pseudomonadota</taxon>
        <taxon>Gammaproteobacteria</taxon>
        <taxon>Alteromonadales</taxon>
        <taxon>Ferrimonadaceae</taxon>
        <taxon>Ferrimonas</taxon>
    </lineage>
</organism>
<dbReference type="SUPFAM" id="SSF53807">
    <property type="entry name" value="Helical backbone' metal receptor"/>
    <property type="match status" value="1"/>
</dbReference>
<evidence type="ECO:0000259" key="3">
    <source>
        <dbReference type="PROSITE" id="PS50983"/>
    </source>
</evidence>
<dbReference type="Proteomes" id="UP000305675">
    <property type="component" value="Unassembled WGS sequence"/>
</dbReference>
<dbReference type="CDD" id="cd01144">
    <property type="entry name" value="BtuF"/>
    <property type="match status" value="1"/>
</dbReference>
<accession>A0A4U1BP91</accession>
<dbReference type="Gene3D" id="3.40.50.1980">
    <property type="entry name" value="Nitrogenase molybdenum iron protein domain"/>
    <property type="match status" value="2"/>
</dbReference>
<dbReference type="InterPro" id="IPR002491">
    <property type="entry name" value="ABC_transptr_periplasmic_BD"/>
</dbReference>
<dbReference type="PANTHER" id="PTHR30535:SF34">
    <property type="entry name" value="MOLYBDATE-BINDING PROTEIN MOLA"/>
    <property type="match status" value="1"/>
</dbReference>
<dbReference type="NCBIfam" id="NF038402">
    <property type="entry name" value="TroA_like"/>
    <property type="match status" value="1"/>
</dbReference>
<dbReference type="InterPro" id="IPR054828">
    <property type="entry name" value="Vit_B12_bind_prot"/>
</dbReference>
<keyword evidence="5" id="KW-1185">Reference proteome</keyword>
<dbReference type="InterPro" id="IPR050902">
    <property type="entry name" value="ABC_Transporter_SBP"/>
</dbReference>
<gene>
    <name evidence="4" type="ORF">FCL42_12545</name>
</gene>
<evidence type="ECO:0000313" key="5">
    <source>
        <dbReference type="Proteomes" id="UP000305675"/>
    </source>
</evidence>
<dbReference type="OrthoDB" id="6495095at2"/>
<feature type="signal peptide" evidence="2">
    <location>
        <begin position="1"/>
        <end position="21"/>
    </location>
</feature>
<dbReference type="GO" id="GO:0071281">
    <property type="term" value="P:cellular response to iron ion"/>
    <property type="evidence" value="ECO:0007669"/>
    <property type="project" value="TreeGrafter"/>
</dbReference>
<feature type="domain" description="Fe/B12 periplasmic-binding" evidence="3">
    <location>
        <begin position="27"/>
        <end position="275"/>
    </location>
</feature>
<evidence type="ECO:0000256" key="2">
    <source>
        <dbReference type="SAM" id="SignalP"/>
    </source>
</evidence>
<dbReference type="AlphaFoldDB" id="A0A4U1BP91"/>
<dbReference type="Pfam" id="PF01497">
    <property type="entry name" value="Peripla_BP_2"/>
    <property type="match status" value="1"/>
</dbReference>
<evidence type="ECO:0000313" key="4">
    <source>
        <dbReference type="EMBL" id="TKB54219.1"/>
    </source>
</evidence>
<dbReference type="RefSeq" id="WP_136863768.1">
    <property type="nucleotide sequence ID" value="NZ_SWCJ01000009.1"/>
</dbReference>
<dbReference type="PROSITE" id="PS50983">
    <property type="entry name" value="FE_B12_PBP"/>
    <property type="match status" value="1"/>
</dbReference>
<protein>
    <submittedName>
        <fullName evidence="4">Cobalamin-binding protein</fullName>
    </submittedName>
</protein>
<reference evidence="4 5" key="1">
    <citation type="submission" date="2019-04" db="EMBL/GenBank/DDBJ databases">
        <authorList>
            <person name="Hwang J.C."/>
        </authorList>
    </citation>
    <scope>NUCLEOTIDE SEQUENCE [LARGE SCALE GENOMIC DNA]</scope>
    <source>
        <strain evidence="4 5">IMCC35002</strain>
    </source>
</reference>
<sequence>MKKASLPLVWLSILVSVAAMAQPAPQRLAVLSPHSVEMVYAVGAGERIIATVEYADFPESAKQIPRVGSYNAINLEALLAFEPDLVLLSYQDTNALILEQIKGLGLPVEDTSVSKIDGVATRLRELGQRLGVAEKASQAADDFEAKLAKVRQQYQGRAEVKVFYQIWPAPLTTVSDGWMSQVIADCGGINVFNDNPASYPQVSQEQVILTMPEVILKPHYHGAAKEAGLDWNRWPEIPAVKRNQQHFINGDLVHRTGPRLVDGMEEVCEAIDAARQAKAH</sequence>
<feature type="chain" id="PRO_5020515875" evidence="2">
    <location>
        <begin position="22"/>
        <end position="280"/>
    </location>
</feature>
<proteinExistence type="predicted"/>
<evidence type="ECO:0000256" key="1">
    <source>
        <dbReference type="ARBA" id="ARBA00022729"/>
    </source>
</evidence>